<name>A0A672TKS7_STRHB</name>
<dbReference type="GO" id="GO:0004016">
    <property type="term" value="F:adenylate cyclase activity"/>
    <property type="evidence" value="ECO:0007669"/>
    <property type="project" value="TreeGrafter"/>
</dbReference>
<dbReference type="InterPro" id="IPR027417">
    <property type="entry name" value="P-loop_NTPase"/>
</dbReference>
<dbReference type="GO" id="GO:0005737">
    <property type="term" value="C:cytoplasm"/>
    <property type="evidence" value="ECO:0007669"/>
    <property type="project" value="TreeGrafter"/>
</dbReference>
<dbReference type="GO" id="GO:0035556">
    <property type="term" value="P:intracellular signal transduction"/>
    <property type="evidence" value="ECO:0007669"/>
    <property type="project" value="InterPro"/>
</dbReference>
<dbReference type="SUPFAM" id="SSF52540">
    <property type="entry name" value="P-loop containing nucleoside triphosphate hydrolases"/>
    <property type="match status" value="1"/>
</dbReference>
<reference evidence="5 6" key="1">
    <citation type="submission" date="2019-11" db="EMBL/GenBank/DDBJ databases">
        <title>Strigops habroptila (kakapo) genome, bStrHab1, primary haplotype, v2.</title>
        <authorList>
            <person name="Jarvis E.D."/>
            <person name="Howard J."/>
            <person name="Rhie A."/>
            <person name="Phillippy A."/>
            <person name="Korlach J."/>
            <person name="Digby A."/>
            <person name="Iorns D."/>
            <person name="Eason D."/>
            <person name="Robertson B."/>
            <person name="Raemaekers T."/>
            <person name="Howe K."/>
            <person name="Lewin H."/>
            <person name="Damas J."/>
            <person name="Hastie A."/>
            <person name="Tracey A."/>
            <person name="Chow W."/>
            <person name="Fedrigo O."/>
        </authorList>
    </citation>
    <scope>NUCLEOTIDE SEQUENCE [LARGE SCALE GENOMIC DNA]</scope>
</reference>
<keyword evidence="6" id="KW-1185">Reference proteome</keyword>
<reference evidence="5" key="3">
    <citation type="submission" date="2025-09" db="UniProtKB">
        <authorList>
            <consortium name="Ensembl"/>
        </authorList>
    </citation>
    <scope>IDENTIFICATION</scope>
</reference>
<dbReference type="Proteomes" id="UP000472266">
    <property type="component" value="Chromosome 3"/>
</dbReference>
<sequence>PHLEYCVQFWSSQHKKDMEQVQRRARRMIRGLEHLLFEDRLRKLGLFSLEKRRERMPSPSIMTISPLGFRLASEQLRYWGLWSSKYSVGQCCFSFSLSPGISAGNMHQVSFGDERRQYFCVVGKPLEDVCEAQKLASASEIVLSASCWKLCEKHRLRTSHIWRAGSVSWDSWRGQCQCFPSVYRQVTGMNQMSRSECQDILDKLLQKKKRYIMEKECEVLHDFLCELRPVTSLFLHLDFDTKSVVSFRSLLNEVNSLIQEVIYPHKGEVNKVLLFDKGCTFLCVFGLPGVKLLHESIHALQSAIQIFNSCSKIIAKIGKVSVSVTTGMAYCGLIGHPLRHEYTVIGQKVNLAARMMVSYSGLVTCDTTTYASSGLPPYYFKLLPERKMKGFEHPITVYQYVGITMKREAVGEGASKRDSSLLSSTPQQLFFLLVFTGRKKEIDLFVNCLEACNRFGQRQMLAFEGTRGSGKSRLLNHLAQLGRSVNVRQSFSAMRILMARGLGLQECKSCSAREHVLQTNLQGIIEESNYCLLNDIFLVKVRAREAISSPVRHLRIHWIHLRTTCFSQTIDRNAIFIIDNAHFIDPASWSIMGPLLWNISFFMVMSLCPGFARTDSFHKTTADNLMSHKITYFHLEKLKPSAVVQKLCQDLGVVSIPRALVRFLLQRSLGIPYYCEELVHFLLCNNMLLFCTKSWYEEAEDNWENLNSKNLCLPPTSAWGRGKIEMCGFSLTEIVLAQLDEIKSLEQTVLKFAAIIGLVFTTQLLSYILPTGIRHKMTILLDSLVSDNILKWIDSTEEPDVQDPSKEPATSPQAEIECPRAFSRLLLGFDFPAAYELWVQKQRVTLHCKCAAFLERHAHKCQRCGQGDFIVFHRFAVASTQDKRRAQEWVLGVRTTTADFPQYVSTLARILLPSKTDREDNSACLCDCKGIVESVLVPLVHHYMTLGNAAKAFYYLLETAAAYLHVCNCYMALRKLSEAEILRNSLKNKANVISRFEDATFFSLKGEVCCCVGRMELAKKMISKALSLLGRPFPQTCTGVFVRSQVEKLQRATYVARRASSLPQESNPLAMSSDVFIYIRLPRTTSSLALNVSRDGVSTTSLGNLCQCFTTLIVNNFFPHIQPESPSCSLKPSPLIVLQQALLRSLSPSFL</sequence>
<dbReference type="PANTHER" id="PTHR16305">
    <property type="entry name" value="TESTICULAR SOLUBLE ADENYLYL CYCLASE"/>
    <property type="match status" value="1"/>
</dbReference>
<dbReference type="Pfam" id="PF00211">
    <property type="entry name" value="Guanylate_cyc"/>
    <property type="match status" value="1"/>
</dbReference>
<dbReference type="GO" id="GO:0005524">
    <property type="term" value="F:ATP binding"/>
    <property type="evidence" value="ECO:0007669"/>
    <property type="project" value="UniProtKB-KW"/>
</dbReference>
<evidence type="ECO:0000313" key="5">
    <source>
        <dbReference type="Ensembl" id="ENSSHBP00005002799.1"/>
    </source>
</evidence>
<accession>A0A672TKS7</accession>
<dbReference type="OMA" id="MVQQRKP"/>
<keyword evidence="1" id="KW-0547">Nucleotide-binding</keyword>
<dbReference type="InParanoid" id="A0A672TKS7"/>
<protein>
    <recommendedName>
        <fullName evidence="4">Guanylate cyclase domain-containing protein</fullName>
    </recommendedName>
</protein>
<evidence type="ECO:0000259" key="4">
    <source>
        <dbReference type="PROSITE" id="PS50125"/>
    </source>
</evidence>
<evidence type="ECO:0000256" key="3">
    <source>
        <dbReference type="ARBA" id="ARBA00023239"/>
    </source>
</evidence>
<evidence type="ECO:0000256" key="2">
    <source>
        <dbReference type="ARBA" id="ARBA00022840"/>
    </source>
</evidence>
<evidence type="ECO:0000256" key="1">
    <source>
        <dbReference type="ARBA" id="ARBA00022741"/>
    </source>
</evidence>
<keyword evidence="2" id="KW-0067">ATP-binding</keyword>
<dbReference type="Ensembl" id="ENSSHBT00005003440.1">
    <property type="protein sequence ID" value="ENSSHBP00005002799.1"/>
    <property type="gene ID" value="ENSSHBG00005002541.1"/>
</dbReference>
<dbReference type="PANTHER" id="PTHR16305:SF28">
    <property type="entry name" value="GUANYLATE CYCLASE DOMAIN-CONTAINING PROTEIN"/>
    <property type="match status" value="1"/>
</dbReference>
<keyword evidence="3" id="KW-0456">Lyase</keyword>
<dbReference type="InterPro" id="IPR029787">
    <property type="entry name" value="Nucleotide_cyclase"/>
</dbReference>
<feature type="domain" description="Guanylate cyclase" evidence="4">
    <location>
        <begin position="223"/>
        <end position="356"/>
    </location>
</feature>
<reference evidence="5" key="2">
    <citation type="submission" date="2025-08" db="UniProtKB">
        <authorList>
            <consortium name="Ensembl"/>
        </authorList>
    </citation>
    <scope>IDENTIFICATION</scope>
</reference>
<evidence type="ECO:0000313" key="6">
    <source>
        <dbReference type="Proteomes" id="UP000472266"/>
    </source>
</evidence>
<dbReference type="Gene3D" id="3.30.70.1230">
    <property type="entry name" value="Nucleotide cyclase"/>
    <property type="match status" value="2"/>
</dbReference>
<dbReference type="GeneTree" id="ENSGT00940000165310"/>
<proteinExistence type="predicted"/>
<dbReference type="SUPFAM" id="SSF55073">
    <property type="entry name" value="Nucleotide cyclase"/>
    <property type="match status" value="1"/>
</dbReference>
<dbReference type="CDD" id="cd07302">
    <property type="entry name" value="CHD"/>
    <property type="match status" value="1"/>
</dbReference>
<dbReference type="PROSITE" id="PS50125">
    <property type="entry name" value="GUANYLATE_CYCLASE_2"/>
    <property type="match status" value="1"/>
</dbReference>
<dbReference type="AlphaFoldDB" id="A0A672TKS7"/>
<organism evidence="5 6">
    <name type="scientific">Strigops habroptila</name>
    <name type="common">Kakapo</name>
    <dbReference type="NCBI Taxonomy" id="2489341"/>
    <lineage>
        <taxon>Eukaryota</taxon>
        <taxon>Metazoa</taxon>
        <taxon>Chordata</taxon>
        <taxon>Craniata</taxon>
        <taxon>Vertebrata</taxon>
        <taxon>Euteleostomi</taxon>
        <taxon>Archelosauria</taxon>
        <taxon>Archosauria</taxon>
        <taxon>Dinosauria</taxon>
        <taxon>Saurischia</taxon>
        <taxon>Theropoda</taxon>
        <taxon>Coelurosauria</taxon>
        <taxon>Aves</taxon>
        <taxon>Neognathae</taxon>
        <taxon>Neoaves</taxon>
        <taxon>Telluraves</taxon>
        <taxon>Australaves</taxon>
        <taxon>Psittaciformes</taxon>
        <taxon>Psittacidae</taxon>
        <taxon>Strigops</taxon>
    </lineage>
</organism>
<dbReference type="FunFam" id="3.30.70.1230:FF:000017">
    <property type="entry name" value="Adenylate cyclase type 10"/>
    <property type="match status" value="1"/>
</dbReference>
<dbReference type="InterPro" id="IPR001054">
    <property type="entry name" value="A/G_cyclase"/>
</dbReference>
<dbReference type="GO" id="GO:0009190">
    <property type="term" value="P:cyclic nucleotide biosynthetic process"/>
    <property type="evidence" value="ECO:0007669"/>
    <property type="project" value="InterPro"/>
</dbReference>